<sequence length="405" mass="46184">MTEAKPTKQQLAWQDMELGMFCHFGINTFYDQEWGDGSEDPGRFNPQSFDPRQWADVAKKAGFQYLILTAKHHDGFCLWPTATTDHSVKSSPWKDGQGDIVREVSDACREAGIGFGLYLSPWDRHEPCYGDKEAYDTFYCRQLTELLTGYGPLVEVWFDGAGSEGREYDWASIIALVDRYQPDAMVFNMGRPTIRWVGNEDGVAPYPCWNSVKTARLSMFTDSIATWLPDTPEWLPAECDVPIRKLHWFWHPDDEEQLKSLDELKDIYYRSVGHGTNLLLNLSPDSRGLLPDLDVQRVNELGHWIRESFDQPIAAVSGEGISLLLPLEQERNLHHVLLMEDLTGGERIREYTLEARSRGEWRTITTGTAVGHKKIECLDAVQADCLRLTITASVDIPIIRQFSCF</sequence>
<comment type="function">
    <text evidence="1">Alpha-L-fucosidase is responsible for hydrolyzing the alpha-1,6-linked fucose joined to the reducing-end N-acetylglucosamine of the carbohydrate moieties of glycoproteins.</text>
</comment>
<evidence type="ECO:0000256" key="6">
    <source>
        <dbReference type="ARBA" id="ARBA00023295"/>
    </source>
</evidence>
<keyword evidence="4" id="KW-0732">Signal</keyword>
<dbReference type="RefSeq" id="WP_188988997.1">
    <property type="nucleotide sequence ID" value="NZ_BMHP01000001.1"/>
</dbReference>
<dbReference type="InterPro" id="IPR057739">
    <property type="entry name" value="Glyco_hydro_29_N"/>
</dbReference>
<dbReference type="InterPro" id="IPR000933">
    <property type="entry name" value="Glyco_hydro_29"/>
</dbReference>
<name>A0A916YLC9_9BACL</name>
<evidence type="ECO:0000313" key="9">
    <source>
        <dbReference type="Proteomes" id="UP000612456"/>
    </source>
</evidence>
<dbReference type="GO" id="GO:0004560">
    <property type="term" value="F:alpha-L-fucosidase activity"/>
    <property type="evidence" value="ECO:0007669"/>
    <property type="project" value="InterPro"/>
</dbReference>
<evidence type="ECO:0000256" key="3">
    <source>
        <dbReference type="ARBA" id="ARBA00012662"/>
    </source>
</evidence>
<dbReference type="GO" id="GO:0016139">
    <property type="term" value="P:glycoside catabolic process"/>
    <property type="evidence" value="ECO:0007669"/>
    <property type="project" value="TreeGrafter"/>
</dbReference>
<dbReference type="Gene3D" id="2.60.120.260">
    <property type="entry name" value="Galactose-binding domain-like"/>
    <property type="match status" value="1"/>
</dbReference>
<dbReference type="InterPro" id="IPR017853">
    <property type="entry name" value="GH"/>
</dbReference>
<evidence type="ECO:0000256" key="4">
    <source>
        <dbReference type="ARBA" id="ARBA00022729"/>
    </source>
</evidence>
<dbReference type="Gene3D" id="3.20.20.80">
    <property type="entry name" value="Glycosidases"/>
    <property type="match status" value="1"/>
</dbReference>
<comment type="caution">
    <text evidence="8">The sequence shown here is derived from an EMBL/GenBank/DDBJ whole genome shotgun (WGS) entry which is preliminary data.</text>
</comment>
<reference evidence="8" key="2">
    <citation type="submission" date="2020-09" db="EMBL/GenBank/DDBJ databases">
        <authorList>
            <person name="Sun Q."/>
            <person name="Zhou Y."/>
        </authorList>
    </citation>
    <scope>NUCLEOTIDE SEQUENCE</scope>
    <source>
        <strain evidence="8">CGMCC 1.15178</strain>
    </source>
</reference>
<keyword evidence="6" id="KW-0326">Glycosidase</keyword>
<dbReference type="EC" id="3.2.1.51" evidence="3"/>
<protein>
    <recommendedName>
        <fullName evidence="3">alpha-L-fucosidase</fullName>
        <ecNumber evidence="3">3.2.1.51</ecNumber>
    </recommendedName>
</protein>
<dbReference type="PRINTS" id="PR00741">
    <property type="entry name" value="GLHYDRLASE29"/>
</dbReference>
<evidence type="ECO:0000256" key="1">
    <source>
        <dbReference type="ARBA" id="ARBA00004071"/>
    </source>
</evidence>
<organism evidence="8 9">
    <name type="scientific">Paenibacillus nasutitermitis</name>
    <dbReference type="NCBI Taxonomy" id="1652958"/>
    <lineage>
        <taxon>Bacteria</taxon>
        <taxon>Bacillati</taxon>
        <taxon>Bacillota</taxon>
        <taxon>Bacilli</taxon>
        <taxon>Bacillales</taxon>
        <taxon>Paenibacillaceae</taxon>
        <taxon>Paenibacillus</taxon>
    </lineage>
</organism>
<accession>A0A916YLC9</accession>
<evidence type="ECO:0000256" key="2">
    <source>
        <dbReference type="ARBA" id="ARBA00007951"/>
    </source>
</evidence>
<dbReference type="EMBL" id="BMHP01000001">
    <property type="protein sequence ID" value="GGD51402.1"/>
    <property type="molecule type" value="Genomic_DNA"/>
</dbReference>
<keyword evidence="9" id="KW-1185">Reference proteome</keyword>
<dbReference type="SUPFAM" id="SSF51445">
    <property type="entry name" value="(Trans)glycosidases"/>
    <property type="match status" value="1"/>
</dbReference>
<reference evidence="8" key="1">
    <citation type="journal article" date="2014" name="Int. J. Syst. Evol. Microbiol.">
        <title>Complete genome sequence of Corynebacterium casei LMG S-19264T (=DSM 44701T), isolated from a smear-ripened cheese.</title>
        <authorList>
            <consortium name="US DOE Joint Genome Institute (JGI-PGF)"/>
            <person name="Walter F."/>
            <person name="Albersmeier A."/>
            <person name="Kalinowski J."/>
            <person name="Ruckert C."/>
        </authorList>
    </citation>
    <scope>NUCLEOTIDE SEQUENCE</scope>
    <source>
        <strain evidence="8">CGMCC 1.15178</strain>
    </source>
</reference>
<dbReference type="Pfam" id="PF01120">
    <property type="entry name" value="Alpha_L_fucos"/>
    <property type="match status" value="1"/>
</dbReference>
<feature type="domain" description="Glycoside hydrolase family 29 N-terminal" evidence="7">
    <location>
        <begin position="14"/>
        <end position="306"/>
    </location>
</feature>
<dbReference type="InterPro" id="IPR016286">
    <property type="entry name" value="FUC_metazoa-typ"/>
</dbReference>
<proteinExistence type="inferred from homology"/>
<gene>
    <name evidence="8" type="ORF">GCM10010911_06150</name>
</gene>
<evidence type="ECO:0000259" key="7">
    <source>
        <dbReference type="Pfam" id="PF01120"/>
    </source>
</evidence>
<dbReference type="Proteomes" id="UP000612456">
    <property type="component" value="Unassembled WGS sequence"/>
</dbReference>
<keyword evidence="5" id="KW-0378">Hydrolase</keyword>
<dbReference type="GO" id="GO:0006004">
    <property type="term" value="P:fucose metabolic process"/>
    <property type="evidence" value="ECO:0007669"/>
    <property type="project" value="InterPro"/>
</dbReference>
<dbReference type="GO" id="GO:0005764">
    <property type="term" value="C:lysosome"/>
    <property type="evidence" value="ECO:0007669"/>
    <property type="project" value="TreeGrafter"/>
</dbReference>
<dbReference type="SMART" id="SM00812">
    <property type="entry name" value="Alpha_L_fucos"/>
    <property type="match status" value="1"/>
</dbReference>
<dbReference type="AlphaFoldDB" id="A0A916YLC9"/>
<dbReference type="PANTHER" id="PTHR10030">
    <property type="entry name" value="ALPHA-L-FUCOSIDASE"/>
    <property type="match status" value="1"/>
</dbReference>
<evidence type="ECO:0000313" key="8">
    <source>
        <dbReference type="EMBL" id="GGD51402.1"/>
    </source>
</evidence>
<comment type="similarity">
    <text evidence="2">Belongs to the glycosyl hydrolase 29 family.</text>
</comment>
<evidence type="ECO:0000256" key="5">
    <source>
        <dbReference type="ARBA" id="ARBA00022801"/>
    </source>
</evidence>
<dbReference type="PANTHER" id="PTHR10030:SF37">
    <property type="entry name" value="ALPHA-L-FUCOSIDASE-RELATED"/>
    <property type="match status" value="1"/>
</dbReference>